<organism evidence="14 15">
    <name type="scientific">Caenorhabditis auriculariae</name>
    <dbReference type="NCBI Taxonomy" id="2777116"/>
    <lineage>
        <taxon>Eukaryota</taxon>
        <taxon>Metazoa</taxon>
        <taxon>Ecdysozoa</taxon>
        <taxon>Nematoda</taxon>
        <taxon>Chromadorea</taxon>
        <taxon>Rhabditida</taxon>
        <taxon>Rhabditina</taxon>
        <taxon>Rhabditomorpha</taxon>
        <taxon>Rhabditoidea</taxon>
        <taxon>Rhabditidae</taxon>
        <taxon>Peloderinae</taxon>
        <taxon>Caenorhabditis</taxon>
    </lineage>
</organism>
<dbReference type="GO" id="GO:0008270">
    <property type="term" value="F:zinc ion binding"/>
    <property type="evidence" value="ECO:0007669"/>
    <property type="project" value="UniProtKB-UniRule"/>
</dbReference>
<comment type="caution">
    <text evidence="14">The sequence shown here is derived from an EMBL/GenBank/DDBJ whole genome shotgun (WGS) entry which is preliminary data.</text>
</comment>
<feature type="region of interest" description="Disordered" evidence="12">
    <location>
        <begin position="142"/>
        <end position="197"/>
    </location>
</feature>
<dbReference type="PANTHER" id="PTHR12981">
    <property type="entry name" value="ZINC FINGER PROTEIN-LIKE 1"/>
    <property type="match status" value="1"/>
</dbReference>
<reference evidence="14" key="1">
    <citation type="submission" date="2020-10" db="EMBL/GenBank/DDBJ databases">
        <authorList>
            <person name="Kikuchi T."/>
        </authorList>
    </citation>
    <scope>NUCLEOTIDE SEQUENCE</scope>
    <source>
        <strain evidence="14">NKZ352</strain>
    </source>
</reference>
<dbReference type="SUPFAM" id="SSF57850">
    <property type="entry name" value="RING/U-box"/>
    <property type="match status" value="1"/>
</dbReference>
<evidence type="ECO:0000256" key="5">
    <source>
        <dbReference type="ARBA" id="ARBA00022723"/>
    </source>
</evidence>
<dbReference type="Pfam" id="PF25998">
    <property type="entry name" value="U-box_ZFPL1"/>
    <property type="match status" value="1"/>
</dbReference>
<dbReference type="InterPro" id="IPR058731">
    <property type="entry name" value="Znf-B_box_ZFPL1-like"/>
</dbReference>
<keyword evidence="9 11" id="KW-0472">Membrane</keyword>
<protein>
    <recommendedName>
        <fullName evidence="3 11">Zinc finger protein-like 1 homolog</fullName>
    </recommendedName>
</protein>
<dbReference type="PROSITE" id="PS50089">
    <property type="entry name" value="ZF_RING_2"/>
    <property type="match status" value="1"/>
</dbReference>
<dbReference type="InterPro" id="IPR013083">
    <property type="entry name" value="Znf_RING/FYVE/PHD"/>
</dbReference>
<dbReference type="AlphaFoldDB" id="A0A8S1H0C3"/>
<evidence type="ECO:0000256" key="1">
    <source>
        <dbReference type="ARBA" id="ARBA00004167"/>
    </source>
</evidence>
<dbReference type="InterPro" id="IPR001841">
    <property type="entry name" value="Znf_RING"/>
</dbReference>
<evidence type="ECO:0000256" key="3">
    <source>
        <dbReference type="ARBA" id="ARBA00013701"/>
    </source>
</evidence>
<keyword evidence="15" id="KW-1185">Reference proteome</keyword>
<dbReference type="InterPro" id="IPR058730">
    <property type="entry name" value="U-box_ZFPL1-like"/>
</dbReference>
<dbReference type="EMBL" id="CAJGYM010000011">
    <property type="protein sequence ID" value="CAD6189696.1"/>
    <property type="molecule type" value="Genomic_DNA"/>
</dbReference>
<name>A0A8S1H0C3_9PELO</name>
<dbReference type="OrthoDB" id="1916590at2759"/>
<dbReference type="InterPro" id="IPR039043">
    <property type="entry name" value="ZFPL1"/>
</dbReference>
<feature type="compositionally biased region" description="Low complexity" evidence="12">
    <location>
        <begin position="155"/>
        <end position="173"/>
    </location>
</feature>
<evidence type="ECO:0000256" key="7">
    <source>
        <dbReference type="ARBA" id="ARBA00022833"/>
    </source>
</evidence>
<accession>A0A8S1H0C3</accession>
<keyword evidence="6 10" id="KW-0863">Zinc-finger</keyword>
<dbReference type="CDD" id="cd16487">
    <property type="entry name" value="mRING-H2-C3DHC3_ZFPL1"/>
    <property type="match status" value="1"/>
</dbReference>
<gene>
    <name evidence="14" type="ORF">CAUJ_LOCUS5615</name>
</gene>
<evidence type="ECO:0000313" key="15">
    <source>
        <dbReference type="Proteomes" id="UP000835052"/>
    </source>
</evidence>
<evidence type="ECO:0000256" key="12">
    <source>
        <dbReference type="SAM" id="MobiDB-lite"/>
    </source>
</evidence>
<dbReference type="Pfam" id="PF25993">
    <property type="entry name" value="zf-B_box_ZFPL1"/>
    <property type="match status" value="1"/>
</dbReference>
<sequence length="328" mass="37168">MGLCKCPKKKVTNLFCFEHRVNVCEYCLVDNHSNCVVQSYLQWLTDSDYDPNCALCQHPLTDGETIRLQCLHVIHWKCFDDWASHFPATTAPAGYRCPCCEEAVFPDLNHVSPLIEKLREQLKQSNWARAALGLPVLPELNRAQNQPKHNPPSFQHRQIQQQDVQQTQSSIQQNNFETPTHQPPPPHNPSYRASTPATHLDIDDVGYSASNGDVTFARKKNYGGEMDQRPLLTSSGAPNDRDVDHKYKRRPPTEWLRGIWRAKYGTSVPSDRLSGCKKVVFLIFMVALILITVVTVLSRWGVGPSENDPLLDPMANPNIRVAVEETNF</sequence>
<evidence type="ECO:0000256" key="10">
    <source>
        <dbReference type="PROSITE-ProRule" id="PRU00175"/>
    </source>
</evidence>
<evidence type="ECO:0000256" key="4">
    <source>
        <dbReference type="ARBA" id="ARBA00022692"/>
    </source>
</evidence>
<dbReference type="Gene3D" id="3.30.40.10">
    <property type="entry name" value="Zinc/RING finger domain, C3HC4 (zinc finger)"/>
    <property type="match status" value="1"/>
</dbReference>
<evidence type="ECO:0000256" key="9">
    <source>
        <dbReference type="ARBA" id="ARBA00023136"/>
    </source>
</evidence>
<keyword evidence="5 11" id="KW-0479">Metal-binding</keyword>
<feature type="domain" description="RING-type" evidence="13">
    <location>
        <begin position="53"/>
        <end position="101"/>
    </location>
</feature>
<keyword evidence="4 11" id="KW-0812">Transmembrane</keyword>
<evidence type="ECO:0000256" key="6">
    <source>
        <dbReference type="ARBA" id="ARBA00022771"/>
    </source>
</evidence>
<evidence type="ECO:0000313" key="14">
    <source>
        <dbReference type="EMBL" id="CAD6189696.1"/>
    </source>
</evidence>
<evidence type="ECO:0000256" key="8">
    <source>
        <dbReference type="ARBA" id="ARBA00022989"/>
    </source>
</evidence>
<evidence type="ECO:0000256" key="11">
    <source>
        <dbReference type="RuleBase" id="RU369078"/>
    </source>
</evidence>
<feature type="region of interest" description="Disordered" evidence="12">
    <location>
        <begin position="225"/>
        <end position="247"/>
    </location>
</feature>
<comment type="similarity">
    <text evidence="2 11">Belongs to the ZFPL1 family.</text>
</comment>
<dbReference type="GO" id="GO:0016020">
    <property type="term" value="C:membrane"/>
    <property type="evidence" value="ECO:0007669"/>
    <property type="project" value="UniProtKB-SubCell"/>
</dbReference>
<keyword evidence="8 11" id="KW-1133">Transmembrane helix</keyword>
<keyword evidence="7 11" id="KW-0862">Zinc</keyword>
<dbReference type="GO" id="GO:0005794">
    <property type="term" value="C:Golgi apparatus"/>
    <property type="evidence" value="ECO:0007669"/>
    <property type="project" value="TreeGrafter"/>
</dbReference>
<dbReference type="Proteomes" id="UP000835052">
    <property type="component" value="Unassembled WGS sequence"/>
</dbReference>
<evidence type="ECO:0000259" key="13">
    <source>
        <dbReference type="PROSITE" id="PS50089"/>
    </source>
</evidence>
<feature type="transmembrane region" description="Helical" evidence="11">
    <location>
        <begin position="279"/>
        <end position="302"/>
    </location>
</feature>
<proteinExistence type="inferred from homology"/>
<dbReference type="PANTHER" id="PTHR12981:SF0">
    <property type="entry name" value="ZINC FINGER PROTEIN-LIKE 1"/>
    <property type="match status" value="1"/>
</dbReference>
<evidence type="ECO:0000256" key="2">
    <source>
        <dbReference type="ARBA" id="ARBA00005561"/>
    </source>
</evidence>
<comment type="subcellular location">
    <subcellularLocation>
        <location evidence="1 11">Membrane</location>
        <topology evidence="1 11">Single-pass membrane protein</topology>
    </subcellularLocation>
</comment>